<dbReference type="Pfam" id="PF02687">
    <property type="entry name" value="FtsX"/>
    <property type="match status" value="1"/>
</dbReference>
<reference evidence="10 11" key="1">
    <citation type="journal article" date="2011" name="J. Bacteriol.">
        <title>Complete Genome Sequence of the Aerobic Marine Methanotroph Methylomonas methanica MC09.</title>
        <authorList>
            <person name="Boden R."/>
            <person name="Cunliffe M."/>
            <person name="Scanlan J."/>
            <person name="Moussard H."/>
            <person name="Kits K.D."/>
            <person name="Klotz M.G."/>
            <person name="Jetten M.S."/>
            <person name="Vuilleumier S."/>
            <person name="Han J."/>
            <person name="Peters L."/>
            <person name="Mikhailova N."/>
            <person name="Teshima H."/>
            <person name="Tapia R."/>
            <person name="Kyrpides N."/>
            <person name="Ivanova N."/>
            <person name="Pagani I."/>
            <person name="Cheng J.F."/>
            <person name="Goodwin L."/>
            <person name="Han C."/>
            <person name="Hauser L."/>
            <person name="Land M.L."/>
            <person name="Lapidus A."/>
            <person name="Lucas S."/>
            <person name="Pitluck S."/>
            <person name="Woyke T."/>
            <person name="Stein L."/>
            <person name="Murrell J.C."/>
        </authorList>
    </citation>
    <scope>NUCLEOTIDE SEQUENCE [LARGE SCALE GENOMIC DNA]</scope>
    <source>
        <strain evidence="10 11">MC09</strain>
    </source>
</reference>
<dbReference type="KEGG" id="mmt:Metme_3173"/>
<comment type="subcellular location">
    <subcellularLocation>
        <location evidence="1">Cell membrane</location>
        <topology evidence="1">Multi-pass membrane protein</topology>
    </subcellularLocation>
</comment>
<keyword evidence="4 7" id="KW-0812">Transmembrane</keyword>
<evidence type="ECO:0000256" key="3">
    <source>
        <dbReference type="ARBA" id="ARBA00022475"/>
    </source>
</evidence>
<organism evidence="10 11">
    <name type="scientific">Methylomonas methanica (strain DSM 25384 / MC09)</name>
    <dbReference type="NCBI Taxonomy" id="857087"/>
    <lineage>
        <taxon>Bacteria</taxon>
        <taxon>Pseudomonadati</taxon>
        <taxon>Pseudomonadota</taxon>
        <taxon>Gammaproteobacteria</taxon>
        <taxon>Methylococcales</taxon>
        <taxon>Methylococcaceae</taxon>
        <taxon>Methylomonas</taxon>
    </lineage>
</organism>
<feature type="domain" description="MacB-like periplasmic core" evidence="9">
    <location>
        <begin position="35"/>
        <end position="241"/>
    </location>
</feature>
<keyword evidence="2" id="KW-0813">Transport</keyword>
<keyword evidence="11" id="KW-1185">Reference proteome</keyword>
<feature type="transmembrane region" description="Helical" evidence="7">
    <location>
        <begin position="358"/>
        <end position="378"/>
    </location>
</feature>
<dbReference type="EMBL" id="CP002738">
    <property type="protein sequence ID" value="AEG01548.1"/>
    <property type="molecule type" value="Genomic_DNA"/>
</dbReference>
<dbReference type="PANTHER" id="PTHR43738">
    <property type="entry name" value="ABC TRANSPORTER, MEMBRANE PROTEIN"/>
    <property type="match status" value="1"/>
</dbReference>
<sequence>MLSNLTLSVSGRSKLKSVVTMVSSKMLLHNRLRFFMTVAGIAIAFFLAAAQIGLLVGWINTNSAIINNTKVDIWVIAQQTATFDYGTAIPRHRVQQVSSVSGVSWAEAMIVGWATWRHPQGKPINVEIVGLDTALAGKPARLIAGKPEIVKQPEVVIVDELFQDVLGVGKIGQEAEIQGNRAILGGISQGVRTFTAAPFVFTSIKNAIHYLPYYQEDEISYVITRVDDKQDIQQVKNRIKAEVPNVDVLTTEEFAERSVKYWMLETGVGITVIITAVLGLLVGIVIMSQTLFAITQDHIANYATLLALGFHQNTLRQIVLAQSLSLGGLGIIVGSILFLLACNATARSPIPLETTPMVSLSLIAFSLLCCIGASWFSIRAIFKLDPVSVFHG</sequence>
<evidence type="ECO:0000256" key="2">
    <source>
        <dbReference type="ARBA" id="ARBA00022448"/>
    </source>
</evidence>
<feature type="transmembrane region" description="Helical" evidence="7">
    <location>
        <begin position="324"/>
        <end position="346"/>
    </location>
</feature>
<dbReference type="STRING" id="857087.Metme_3173"/>
<protein>
    <submittedName>
        <fullName evidence="10">Uncharacterized protein</fullName>
    </submittedName>
</protein>
<evidence type="ECO:0000256" key="5">
    <source>
        <dbReference type="ARBA" id="ARBA00022989"/>
    </source>
</evidence>
<evidence type="ECO:0000256" key="7">
    <source>
        <dbReference type="SAM" id="Phobius"/>
    </source>
</evidence>
<dbReference type="HOGENOM" id="CLU_000604_8_9_6"/>
<dbReference type="eggNOG" id="COG0577">
    <property type="taxonomic scope" value="Bacteria"/>
</dbReference>
<evidence type="ECO:0000256" key="6">
    <source>
        <dbReference type="ARBA" id="ARBA00023136"/>
    </source>
</evidence>
<evidence type="ECO:0000259" key="9">
    <source>
        <dbReference type="Pfam" id="PF12704"/>
    </source>
</evidence>
<accession>G0A4F7</accession>
<reference key="2">
    <citation type="submission" date="2011-05" db="EMBL/GenBank/DDBJ databases">
        <title>Complete genome sequence of the aerobic marine methanotroph Methylomonas methanica MC09.</title>
        <authorList>
            <person name="Boden R."/>
            <person name="Cunliffe M."/>
            <person name="Scanlan J."/>
            <person name="Moussard H."/>
            <person name="Kits K.D."/>
            <person name="Klotz M."/>
            <person name="Jetten M."/>
            <person name="Vuilleumier S."/>
            <person name="Han J."/>
            <person name="Peters L."/>
            <person name="Mikhailova N."/>
            <person name="Teshima H."/>
            <person name="Tapia R."/>
            <person name="Kyrpides N."/>
            <person name="Ivanova N."/>
            <person name="Pagani I."/>
            <person name="Cheng J.-F."/>
            <person name="Goodwin L."/>
            <person name="Han C."/>
            <person name="Hauser L."/>
            <person name="Land M."/>
            <person name="Lapidus A."/>
            <person name="Lucas S."/>
            <person name="Pitluck S."/>
            <person name="Woyke T."/>
            <person name="Stein L.Y."/>
            <person name="Murrell C."/>
        </authorList>
    </citation>
    <scope>NUCLEOTIDE SEQUENCE</scope>
    <source>
        <strain>MC09</strain>
    </source>
</reference>
<keyword evidence="5 7" id="KW-1133">Transmembrane helix</keyword>
<dbReference type="InterPro" id="IPR025857">
    <property type="entry name" value="MacB_PCD"/>
</dbReference>
<feature type="transmembrane region" description="Helical" evidence="7">
    <location>
        <begin position="261"/>
        <end position="286"/>
    </location>
</feature>
<dbReference type="Proteomes" id="UP000008888">
    <property type="component" value="Chromosome"/>
</dbReference>
<keyword evidence="3" id="KW-1003">Cell membrane</keyword>
<evidence type="ECO:0000313" key="11">
    <source>
        <dbReference type="Proteomes" id="UP000008888"/>
    </source>
</evidence>
<feature type="transmembrane region" description="Helical" evidence="7">
    <location>
        <begin position="34"/>
        <end position="59"/>
    </location>
</feature>
<dbReference type="Pfam" id="PF12704">
    <property type="entry name" value="MacB_PCD"/>
    <property type="match status" value="1"/>
</dbReference>
<gene>
    <name evidence="10" type="ordered locus">Metme_3173</name>
</gene>
<evidence type="ECO:0000256" key="4">
    <source>
        <dbReference type="ARBA" id="ARBA00022692"/>
    </source>
</evidence>
<dbReference type="InterPro" id="IPR003838">
    <property type="entry name" value="ABC3_permease_C"/>
</dbReference>
<evidence type="ECO:0000313" key="10">
    <source>
        <dbReference type="EMBL" id="AEG01548.1"/>
    </source>
</evidence>
<keyword evidence="6 7" id="KW-0472">Membrane</keyword>
<reference evidence="11" key="3">
    <citation type="submission" date="2011-05" db="EMBL/GenBank/DDBJ databases">
        <title>Complete sequence of Methylomonas methanica MC09.</title>
        <authorList>
            <consortium name="US DOE Joint Genome Institute"/>
            <person name="Lucas S."/>
            <person name="Han J."/>
            <person name="Lapidus A."/>
            <person name="Cheng J.-F."/>
            <person name="Goodwin L."/>
            <person name="Pitluck S."/>
            <person name="Peters L."/>
            <person name="Mikhailova N."/>
            <person name="Teshima H."/>
            <person name="Han C."/>
            <person name="Tapia R."/>
            <person name="Land M."/>
            <person name="Hauser L."/>
            <person name="Kyrpides N."/>
            <person name="Ivanova N."/>
            <person name="Pagani I."/>
            <person name="Stein L."/>
            <person name="Woyke T."/>
        </authorList>
    </citation>
    <scope>NUCLEOTIDE SEQUENCE [LARGE SCALE GENOMIC DNA]</scope>
    <source>
        <strain evidence="11">MC09</strain>
    </source>
</reference>
<feature type="domain" description="ABC3 transporter permease C-terminal" evidence="8">
    <location>
        <begin position="274"/>
        <end position="386"/>
    </location>
</feature>
<proteinExistence type="predicted"/>
<dbReference type="PANTHER" id="PTHR43738:SF1">
    <property type="entry name" value="HEMIN TRANSPORT SYSTEM PERMEASE PROTEIN HRTB-RELATED"/>
    <property type="match status" value="1"/>
</dbReference>
<dbReference type="AlphaFoldDB" id="G0A4F7"/>
<evidence type="ECO:0000259" key="8">
    <source>
        <dbReference type="Pfam" id="PF02687"/>
    </source>
</evidence>
<dbReference type="InterPro" id="IPR051125">
    <property type="entry name" value="ABC-4/HrtB_transporter"/>
</dbReference>
<name>G0A4F7_METMM</name>
<evidence type="ECO:0000256" key="1">
    <source>
        <dbReference type="ARBA" id="ARBA00004651"/>
    </source>
</evidence>
<dbReference type="GO" id="GO:0005886">
    <property type="term" value="C:plasma membrane"/>
    <property type="evidence" value="ECO:0007669"/>
    <property type="project" value="UniProtKB-SubCell"/>
</dbReference>